<dbReference type="Gene3D" id="3.40.50.2300">
    <property type="match status" value="2"/>
</dbReference>
<comment type="caution">
    <text evidence="6">The sequence shown here is derived from an EMBL/GenBank/DDBJ whole genome shotgun (WGS) entry which is preliminary data.</text>
</comment>
<sequence length="378" mass="40408">MRGVHGTEPDDGEQRGRVVREDPAGRGRTGAQRKVTLAEVARGAEVSLATASKVMNARADVSTETRDRVARIAHELGYTPRIRAAGPGPVALIRFPRLDSPYVIDILAGAEHAARRAGAQLLVETGGGDIGTHEPLTRERMEDAARRGTAGIIAVTTPVGPEHARWSRELDLPLIVIDPISVPDAAVGAPVPDLVTIAATNWEGAVSAVRHLAALGHRRIATLAGPEESIPGRQRLQGYRSGLEQQGIAFDPALVRHGRFDDEDGEIGAAQLLDLEDPPTAIFAASDGLGVGVLREARRRGLDVPGDLSVLGFDDTIVCRWTWPRLTTIRQPLFAMGQVAVERLLALAGDPELFAHPFQLETRLVERESTGPAPTRAG</sequence>
<keyword evidence="3" id="KW-0804">Transcription</keyword>
<name>A0ABS1BF10_9MICO</name>
<keyword evidence="7" id="KW-1185">Reference proteome</keyword>
<dbReference type="Pfam" id="PF13377">
    <property type="entry name" value="Peripla_BP_3"/>
    <property type="match status" value="1"/>
</dbReference>
<feature type="compositionally biased region" description="Basic and acidic residues" evidence="4">
    <location>
        <begin position="1"/>
        <end position="25"/>
    </location>
</feature>
<dbReference type="SMART" id="SM00354">
    <property type="entry name" value="HTH_LACI"/>
    <property type="match status" value="1"/>
</dbReference>
<dbReference type="EMBL" id="JAEDAJ010000011">
    <property type="protein sequence ID" value="MBK0332605.1"/>
    <property type="molecule type" value="Genomic_DNA"/>
</dbReference>
<evidence type="ECO:0000256" key="3">
    <source>
        <dbReference type="ARBA" id="ARBA00023163"/>
    </source>
</evidence>
<accession>A0ABS1BF10</accession>
<evidence type="ECO:0000259" key="5">
    <source>
        <dbReference type="PROSITE" id="PS50932"/>
    </source>
</evidence>
<dbReference type="InterPro" id="IPR028082">
    <property type="entry name" value="Peripla_BP_I"/>
</dbReference>
<dbReference type="RefSeq" id="WP_200503507.1">
    <property type="nucleotide sequence ID" value="NZ_JAEDAJ010000011.1"/>
</dbReference>
<gene>
    <name evidence="6" type="ORF">I8D64_14485</name>
</gene>
<dbReference type="Proteomes" id="UP000612352">
    <property type="component" value="Unassembled WGS sequence"/>
</dbReference>
<dbReference type="InterPro" id="IPR010982">
    <property type="entry name" value="Lambda_DNA-bd_dom_sf"/>
</dbReference>
<proteinExistence type="predicted"/>
<protein>
    <submittedName>
        <fullName evidence="6">Substrate-binding domain-containing protein</fullName>
    </submittedName>
</protein>
<keyword evidence="2" id="KW-0238">DNA-binding</keyword>
<evidence type="ECO:0000256" key="4">
    <source>
        <dbReference type="SAM" id="MobiDB-lite"/>
    </source>
</evidence>
<dbReference type="CDD" id="cd01392">
    <property type="entry name" value="HTH_LacI"/>
    <property type="match status" value="1"/>
</dbReference>
<dbReference type="InterPro" id="IPR000843">
    <property type="entry name" value="HTH_LacI"/>
</dbReference>
<evidence type="ECO:0000313" key="6">
    <source>
        <dbReference type="EMBL" id="MBK0332605.1"/>
    </source>
</evidence>
<dbReference type="Gene3D" id="1.10.260.40">
    <property type="entry name" value="lambda repressor-like DNA-binding domains"/>
    <property type="match status" value="1"/>
</dbReference>
<dbReference type="PANTHER" id="PTHR30146">
    <property type="entry name" value="LACI-RELATED TRANSCRIPTIONAL REPRESSOR"/>
    <property type="match status" value="1"/>
</dbReference>
<dbReference type="PROSITE" id="PS50932">
    <property type="entry name" value="HTH_LACI_2"/>
    <property type="match status" value="1"/>
</dbReference>
<dbReference type="SUPFAM" id="SSF47413">
    <property type="entry name" value="lambda repressor-like DNA-binding domains"/>
    <property type="match status" value="1"/>
</dbReference>
<dbReference type="PROSITE" id="PS00356">
    <property type="entry name" value="HTH_LACI_1"/>
    <property type="match status" value="1"/>
</dbReference>
<dbReference type="PANTHER" id="PTHR30146:SF153">
    <property type="entry name" value="LACTOSE OPERON REPRESSOR"/>
    <property type="match status" value="1"/>
</dbReference>
<feature type="domain" description="HTH lacI-type" evidence="5">
    <location>
        <begin position="35"/>
        <end position="86"/>
    </location>
</feature>
<feature type="region of interest" description="Disordered" evidence="4">
    <location>
        <begin position="1"/>
        <end position="32"/>
    </location>
</feature>
<keyword evidence="1" id="KW-0805">Transcription regulation</keyword>
<evidence type="ECO:0000313" key="7">
    <source>
        <dbReference type="Proteomes" id="UP000612352"/>
    </source>
</evidence>
<evidence type="ECO:0000256" key="1">
    <source>
        <dbReference type="ARBA" id="ARBA00023015"/>
    </source>
</evidence>
<organism evidence="6 7">
    <name type="scientific">Brachybacterium halotolerans</name>
    <dbReference type="NCBI Taxonomy" id="2795215"/>
    <lineage>
        <taxon>Bacteria</taxon>
        <taxon>Bacillati</taxon>
        <taxon>Actinomycetota</taxon>
        <taxon>Actinomycetes</taxon>
        <taxon>Micrococcales</taxon>
        <taxon>Dermabacteraceae</taxon>
        <taxon>Brachybacterium</taxon>
    </lineage>
</organism>
<evidence type="ECO:0000256" key="2">
    <source>
        <dbReference type="ARBA" id="ARBA00023125"/>
    </source>
</evidence>
<reference evidence="6 7" key="1">
    <citation type="submission" date="2020-12" db="EMBL/GenBank/DDBJ databases">
        <title>Brachybacterium sp. MASK1Z-5, whole genome shotgun sequence.</title>
        <authorList>
            <person name="Tuo L."/>
        </authorList>
    </citation>
    <scope>NUCLEOTIDE SEQUENCE [LARGE SCALE GENOMIC DNA]</scope>
    <source>
        <strain evidence="6 7">MASK1Z-5</strain>
    </source>
</reference>
<dbReference type="InterPro" id="IPR046335">
    <property type="entry name" value="LacI/GalR-like_sensor"/>
</dbReference>
<dbReference type="SUPFAM" id="SSF53822">
    <property type="entry name" value="Periplasmic binding protein-like I"/>
    <property type="match status" value="1"/>
</dbReference>
<dbReference type="Pfam" id="PF00356">
    <property type="entry name" value="LacI"/>
    <property type="match status" value="1"/>
</dbReference>